<evidence type="ECO:0000256" key="4">
    <source>
        <dbReference type="ARBA" id="ARBA00011204"/>
    </source>
</evidence>
<feature type="domain" description="Protein phosphatase 1 regulatory subunit 15A/B C-terminal" evidence="15">
    <location>
        <begin position="431"/>
        <end position="477"/>
    </location>
</feature>
<sequence length="481" mass="53504">MNDRLIFGACDRLKSPRMKVHLSWIPHLAAGLMTGCLLMGQTLFSTGRRCVEQLMSALVHVVTATGMPFRLLWIGSKSVWKSQLVEDSEKKESSPSFNQGPPKTLGMSADVKMEAPPRAGAWYYFLADTVILFQHSARLKGGEDLSLPGEEVVREEQRKNTSGQCLGTSGGPLGQHAALGYSQNEMASTCTNPVILSMICPPVDQSGQESDWSTELEEEEEEEEGEGSLEWLGENEGALLSDWSTDWEDSDGDDDEEISCEADDLWESFFVSDDPYNPLNFSARAGPPPQRTPNMADTETPAKGEKIPSVEGETTAREKTERNTLCHSLSSSSDSNKETDFSAGPNRIPGSGLGSVLRSSHEGLWEEGLEEKEGSDWDFPSGRLEEDCPAEIREAFAATEQQDSDGKKPKSIKKVRFSPNVELHRMITWSFAYRAARKGPWEECGRDRCRFQRRIAETETIIGRCFEQKHRDAVWAELYAE</sequence>
<dbReference type="AlphaFoldDB" id="A0A4W3GLW8"/>
<evidence type="ECO:0000256" key="13">
    <source>
        <dbReference type="SAM" id="MobiDB-lite"/>
    </source>
</evidence>
<evidence type="ECO:0000256" key="6">
    <source>
        <dbReference type="ARBA" id="ARBA00022581"/>
    </source>
</evidence>
<dbReference type="Ensembl" id="ENSCMIT00000004037.1">
    <property type="protein sequence ID" value="ENSCMIP00000003890.1"/>
    <property type="gene ID" value="ENSCMIG00000002322.1"/>
</dbReference>
<keyword evidence="14" id="KW-1133">Transmembrane helix</keyword>
<evidence type="ECO:0000256" key="14">
    <source>
        <dbReference type="SAM" id="Phobius"/>
    </source>
</evidence>
<evidence type="ECO:0000313" key="17">
    <source>
        <dbReference type="Proteomes" id="UP000314986"/>
    </source>
</evidence>
<evidence type="ECO:0000256" key="1">
    <source>
        <dbReference type="ARBA" id="ARBA00003756"/>
    </source>
</evidence>
<keyword evidence="11" id="KW-0899">Viral immunoevasion</keyword>
<feature type="compositionally biased region" description="Acidic residues" evidence="13">
    <location>
        <begin position="212"/>
        <end position="227"/>
    </location>
</feature>
<proteinExistence type="inferred from homology"/>
<evidence type="ECO:0000256" key="11">
    <source>
        <dbReference type="ARBA" id="ARBA00023280"/>
    </source>
</evidence>
<evidence type="ECO:0000256" key="12">
    <source>
        <dbReference type="ARBA" id="ARBA00031298"/>
    </source>
</evidence>
<evidence type="ECO:0000313" key="16">
    <source>
        <dbReference type="Ensembl" id="ENSCMIP00000003890.1"/>
    </source>
</evidence>
<evidence type="ECO:0000256" key="5">
    <source>
        <dbReference type="ARBA" id="ARBA00019072"/>
    </source>
</evidence>
<reference evidence="17" key="3">
    <citation type="journal article" date="2014" name="Nature">
        <title>Elephant shark genome provides unique insights into gnathostome evolution.</title>
        <authorList>
            <consortium name="International Elephant Shark Genome Sequencing Consortium"/>
            <person name="Venkatesh B."/>
            <person name="Lee A.P."/>
            <person name="Ravi V."/>
            <person name="Maurya A.K."/>
            <person name="Lian M.M."/>
            <person name="Swann J.B."/>
            <person name="Ohta Y."/>
            <person name="Flajnik M.F."/>
            <person name="Sutoh Y."/>
            <person name="Kasahara M."/>
            <person name="Hoon S."/>
            <person name="Gangu V."/>
            <person name="Roy S.W."/>
            <person name="Irimia M."/>
            <person name="Korzh V."/>
            <person name="Kondrychyn I."/>
            <person name="Lim Z.W."/>
            <person name="Tay B.H."/>
            <person name="Tohari S."/>
            <person name="Kong K.W."/>
            <person name="Ho S."/>
            <person name="Lorente-Galdos B."/>
            <person name="Quilez J."/>
            <person name="Marques-Bonet T."/>
            <person name="Raney B.J."/>
            <person name="Ingham P.W."/>
            <person name="Tay A."/>
            <person name="Hillier L.W."/>
            <person name="Minx P."/>
            <person name="Boehm T."/>
            <person name="Wilson R.K."/>
            <person name="Brenner S."/>
            <person name="Warren W.C."/>
        </authorList>
    </citation>
    <scope>NUCLEOTIDE SEQUENCE [LARGE SCALE GENOMIC DNA]</scope>
</reference>
<evidence type="ECO:0000259" key="15">
    <source>
        <dbReference type="Pfam" id="PF10488"/>
    </source>
</evidence>
<keyword evidence="7" id="KW-1090">Inhibition of host innate immune response by virus</keyword>
<comment type="function">
    <text evidence="1">Interacts with the host phosphatase PP1 catalytic subunit (PPP1CB) and recruits it to dephosphorylate EIF2S1/eIF2alpha and therefore restores the host translation that has been shut-down by the host. Also inhibits the EIF2S1/eIF2alpha-ATF4-DDIT3/CHOP pathway.</text>
</comment>
<keyword evidence="9" id="KW-0426">Late protein</keyword>
<evidence type="ECO:0000256" key="10">
    <source>
        <dbReference type="ARBA" id="ARBA00023258"/>
    </source>
</evidence>
<feature type="transmembrane region" description="Helical" evidence="14">
    <location>
        <begin position="21"/>
        <end position="42"/>
    </location>
</feature>
<comment type="similarity">
    <text evidence="3">Belongs to the PPP1R15 family.</text>
</comment>
<dbReference type="GO" id="GO:0019888">
    <property type="term" value="F:protein phosphatase regulator activity"/>
    <property type="evidence" value="ECO:0007669"/>
    <property type="project" value="TreeGrafter"/>
</dbReference>
<keyword evidence="6" id="KW-0945">Host-virus interaction</keyword>
<comment type="subunit">
    <text evidence="4">Interacts (via C-terminus) with host PPP1CB.</text>
</comment>
<dbReference type="GO" id="GO:0034976">
    <property type="term" value="P:response to endoplasmic reticulum stress"/>
    <property type="evidence" value="ECO:0007669"/>
    <property type="project" value="TreeGrafter"/>
</dbReference>
<organism evidence="16 17">
    <name type="scientific">Callorhinchus milii</name>
    <name type="common">Ghost shark</name>
    <dbReference type="NCBI Taxonomy" id="7868"/>
    <lineage>
        <taxon>Eukaryota</taxon>
        <taxon>Metazoa</taxon>
        <taxon>Chordata</taxon>
        <taxon>Craniata</taxon>
        <taxon>Vertebrata</taxon>
        <taxon>Chondrichthyes</taxon>
        <taxon>Holocephali</taxon>
        <taxon>Chimaeriformes</taxon>
        <taxon>Callorhinchidae</taxon>
        <taxon>Callorhinchus</taxon>
    </lineage>
</organism>
<dbReference type="GO" id="GO:0005783">
    <property type="term" value="C:endoplasmic reticulum"/>
    <property type="evidence" value="ECO:0007669"/>
    <property type="project" value="TreeGrafter"/>
</dbReference>
<evidence type="ECO:0000256" key="3">
    <source>
        <dbReference type="ARBA" id="ARBA00010161"/>
    </source>
</evidence>
<reference evidence="17" key="1">
    <citation type="journal article" date="2006" name="Science">
        <title>Ancient noncoding elements conserved in the human genome.</title>
        <authorList>
            <person name="Venkatesh B."/>
            <person name="Kirkness E.F."/>
            <person name="Loh Y.H."/>
            <person name="Halpern A.L."/>
            <person name="Lee A.P."/>
            <person name="Johnson J."/>
            <person name="Dandona N."/>
            <person name="Viswanathan L.D."/>
            <person name="Tay A."/>
            <person name="Venter J.C."/>
            <person name="Strausberg R.L."/>
            <person name="Brenner S."/>
        </authorList>
    </citation>
    <scope>NUCLEOTIDE SEQUENCE [LARGE SCALE GENOMIC DNA]</scope>
</reference>
<reference evidence="16" key="4">
    <citation type="submission" date="2025-08" db="UniProtKB">
        <authorList>
            <consortium name="Ensembl"/>
        </authorList>
    </citation>
    <scope>IDENTIFICATION</scope>
</reference>
<dbReference type="Pfam" id="PF10488">
    <property type="entry name" value="PP1c_bdg"/>
    <property type="match status" value="1"/>
</dbReference>
<dbReference type="GeneID" id="103173137"/>
<dbReference type="GO" id="GO:0051246">
    <property type="term" value="P:regulation of protein metabolic process"/>
    <property type="evidence" value="ECO:0007669"/>
    <property type="project" value="UniProtKB-ARBA"/>
</dbReference>
<gene>
    <name evidence="16" type="primary">LOC103173137</name>
</gene>
<dbReference type="GeneTree" id="ENSGT00940000154404"/>
<evidence type="ECO:0000256" key="9">
    <source>
        <dbReference type="ARBA" id="ARBA00022921"/>
    </source>
</evidence>
<reference evidence="16" key="5">
    <citation type="submission" date="2025-09" db="UniProtKB">
        <authorList>
            <consortium name="Ensembl"/>
        </authorList>
    </citation>
    <scope>IDENTIFICATION</scope>
</reference>
<dbReference type="Proteomes" id="UP000314986">
    <property type="component" value="Unassembled WGS sequence"/>
</dbReference>
<keyword evidence="14" id="KW-0472">Membrane</keyword>
<feature type="region of interest" description="Disordered" evidence="13">
    <location>
        <begin position="277"/>
        <end position="357"/>
    </location>
</feature>
<dbReference type="KEGG" id="cmk:103173137"/>
<keyword evidence="14" id="KW-0812">Transmembrane</keyword>
<feature type="compositionally biased region" description="Basic and acidic residues" evidence="13">
    <location>
        <begin position="300"/>
        <end position="324"/>
    </location>
</feature>
<keyword evidence="17" id="KW-1185">Reference proteome</keyword>
<keyword evidence="10" id="KW-0922">Interferon antiviral system evasion</keyword>
<dbReference type="PANTHER" id="PTHR16489:SF12">
    <property type="entry name" value="GH11727P"/>
    <property type="match status" value="1"/>
</dbReference>
<comment type="similarity">
    <text evidence="2">Belongs to the asfivirus DP71L family.</text>
</comment>
<feature type="region of interest" description="Disordered" evidence="13">
    <location>
        <begin position="202"/>
        <end position="232"/>
    </location>
</feature>
<dbReference type="GO" id="GO:0000164">
    <property type="term" value="C:protein phosphatase type 1 complex"/>
    <property type="evidence" value="ECO:0007669"/>
    <property type="project" value="TreeGrafter"/>
</dbReference>
<dbReference type="OrthoDB" id="5976067at2759"/>
<accession>A0A4W3GLW8</accession>
<reference evidence="17" key="2">
    <citation type="journal article" date="2007" name="PLoS Biol.">
        <title>Survey sequencing and comparative analysis of the elephant shark (Callorhinchus milii) genome.</title>
        <authorList>
            <person name="Venkatesh B."/>
            <person name="Kirkness E.F."/>
            <person name="Loh Y.H."/>
            <person name="Halpern A.L."/>
            <person name="Lee A.P."/>
            <person name="Johnson J."/>
            <person name="Dandona N."/>
            <person name="Viswanathan L.D."/>
            <person name="Tay A."/>
            <person name="Venter J.C."/>
            <person name="Strausberg R.L."/>
            <person name="Brenner S."/>
        </authorList>
    </citation>
    <scope>NUCLEOTIDE SEQUENCE [LARGE SCALE GENOMIC DNA]</scope>
</reference>
<name>A0A4W3GLW8_CALMI</name>
<dbReference type="InterPro" id="IPR051254">
    <property type="entry name" value="PPP1R15"/>
</dbReference>
<dbReference type="InterPro" id="IPR019523">
    <property type="entry name" value="Prot_Pase1_reg-su15A/B_C"/>
</dbReference>
<dbReference type="PANTHER" id="PTHR16489">
    <property type="entry name" value="GH11727P"/>
    <property type="match status" value="1"/>
</dbReference>
<evidence type="ECO:0000256" key="7">
    <source>
        <dbReference type="ARBA" id="ARBA00022632"/>
    </source>
</evidence>
<keyword evidence="8" id="KW-1114">Inhibition of host interferon signaling pathway by virus</keyword>
<evidence type="ECO:0000256" key="2">
    <source>
        <dbReference type="ARBA" id="ARBA00007512"/>
    </source>
</evidence>
<evidence type="ECO:0000256" key="8">
    <source>
        <dbReference type="ARBA" id="ARBA00022830"/>
    </source>
</evidence>
<protein>
    <recommendedName>
        <fullName evidence="5">Protein DP71L</fullName>
    </recommendedName>
    <alternativeName>
        <fullName evidence="12">MyD116 homolog</fullName>
    </alternativeName>
</protein>
<dbReference type="InParanoid" id="A0A4W3GLW8"/>